<keyword evidence="3" id="KW-1185">Reference proteome</keyword>
<dbReference type="InterPro" id="IPR003500">
    <property type="entry name" value="RpiB_LacA_LacB"/>
</dbReference>
<organism evidence="2 3">
    <name type="scientific">Diplocloster agilis</name>
    <dbReference type="NCBI Taxonomy" id="2850323"/>
    <lineage>
        <taxon>Bacteria</taxon>
        <taxon>Bacillati</taxon>
        <taxon>Bacillota</taxon>
        <taxon>Clostridia</taxon>
        <taxon>Lachnospirales</taxon>
        <taxon>Lachnospiraceae</taxon>
        <taxon>Diplocloster</taxon>
    </lineage>
</organism>
<comment type="caution">
    <text evidence="2">The sequence shown here is derived from an EMBL/GenBank/DDBJ whole genome shotgun (WGS) entry which is preliminary data.</text>
</comment>
<dbReference type="EMBL" id="JAHQCW010000037">
    <property type="protein sequence ID" value="MBU9738560.1"/>
    <property type="molecule type" value="Genomic_DNA"/>
</dbReference>
<dbReference type="Gene3D" id="3.40.1400.10">
    <property type="entry name" value="Sugar-phosphate isomerase, RpiB/LacA/LacB"/>
    <property type="match status" value="1"/>
</dbReference>
<evidence type="ECO:0000313" key="3">
    <source>
        <dbReference type="Proteomes" id="UP000712157"/>
    </source>
</evidence>
<reference evidence="2" key="1">
    <citation type="submission" date="2021-06" db="EMBL/GenBank/DDBJ databases">
        <title>Description of novel taxa of the family Lachnospiraceae.</title>
        <authorList>
            <person name="Chaplin A.V."/>
            <person name="Sokolova S.R."/>
            <person name="Pikina A.P."/>
            <person name="Korzhanova M."/>
            <person name="Belova V."/>
            <person name="Korostin D."/>
            <person name="Efimov B.A."/>
        </authorList>
    </citation>
    <scope>NUCLEOTIDE SEQUENCE</scope>
    <source>
        <strain evidence="2">ASD5720</strain>
    </source>
</reference>
<sequence length="51" mass="5644">MTANIACFGAFTLGIRNIEKLLDIYLSSEFEYGGASQPKVDKIRAYELAQS</sequence>
<protein>
    <submittedName>
        <fullName evidence="2">Uncharacterized protein</fullName>
    </submittedName>
</protein>
<evidence type="ECO:0000256" key="1">
    <source>
        <dbReference type="ARBA" id="ARBA00008754"/>
    </source>
</evidence>
<comment type="similarity">
    <text evidence="1">Belongs to the LacAB/RpiB family.</text>
</comment>
<name>A0A949K0D0_9FIRM</name>
<dbReference type="AlphaFoldDB" id="A0A949K0D0"/>
<dbReference type="SUPFAM" id="SSF89623">
    <property type="entry name" value="Ribose/Galactose isomerase RpiB/AlsB"/>
    <property type="match status" value="1"/>
</dbReference>
<proteinExistence type="inferred from homology"/>
<evidence type="ECO:0000313" key="2">
    <source>
        <dbReference type="EMBL" id="MBU9738560.1"/>
    </source>
</evidence>
<accession>A0A949K0D0</accession>
<dbReference type="GO" id="GO:0016861">
    <property type="term" value="F:intramolecular oxidoreductase activity, interconverting aldoses and ketoses"/>
    <property type="evidence" value="ECO:0007669"/>
    <property type="project" value="UniProtKB-ARBA"/>
</dbReference>
<dbReference type="Proteomes" id="UP000712157">
    <property type="component" value="Unassembled WGS sequence"/>
</dbReference>
<dbReference type="InterPro" id="IPR036569">
    <property type="entry name" value="RpiB_LacA_LacB_sf"/>
</dbReference>
<dbReference type="Pfam" id="PF02502">
    <property type="entry name" value="LacAB_rpiB"/>
    <property type="match status" value="1"/>
</dbReference>
<gene>
    <name evidence="2" type="ORF">KTH89_18625</name>
</gene>
<dbReference type="GO" id="GO:0005975">
    <property type="term" value="P:carbohydrate metabolic process"/>
    <property type="evidence" value="ECO:0007669"/>
    <property type="project" value="InterPro"/>
</dbReference>